<dbReference type="AlphaFoldDB" id="A0A0N4YZZ7"/>
<dbReference type="Gene3D" id="1.25.40.20">
    <property type="entry name" value="Ankyrin repeat-containing domain"/>
    <property type="match status" value="2"/>
</dbReference>
<name>A0A0N4YZZ7_PARTI</name>
<dbReference type="Pfam" id="PF12796">
    <property type="entry name" value="Ank_2"/>
    <property type="match status" value="3"/>
</dbReference>
<reference evidence="7" key="1">
    <citation type="submission" date="2017-02" db="UniProtKB">
        <authorList>
            <consortium name="WormBaseParasite"/>
        </authorList>
    </citation>
    <scope>IDENTIFICATION</scope>
</reference>
<dbReference type="PANTHER" id="PTHR24174">
    <property type="entry name" value="ANKYRIN REPEAT AND STERILE ALPHA MOTIF DOMAIN-CONTAINING PROTEIN 1"/>
    <property type="match status" value="1"/>
</dbReference>
<evidence type="ECO:0000313" key="7">
    <source>
        <dbReference type="WBParaSite" id="PTRK_0000002900.1"/>
    </source>
</evidence>
<dbReference type="PROSITE" id="PS50297">
    <property type="entry name" value="ANK_REP_REGION"/>
    <property type="match status" value="2"/>
</dbReference>
<keyword evidence="6" id="KW-1185">Reference proteome</keyword>
<keyword evidence="2 3" id="KW-0040">ANK repeat</keyword>
<evidence type="ECO:0000256" key="2">
    <source>
        <dbReference type="ARBA" id="ARBA00023043"/>
    </source>
</evidence>
<dbReference type="STRING" id="131310.A0A0N4YZZ7"/>
<organism evidence="6 7">
    <name type="scientific">Parastrongyloides trichosuri</name>
    <name type="common">Possum-specific nematode worm</name>
    <dbReference type="NCBI Taxonomy" id="131310"/>
    <lineage>
        <taxon>Eukaryota</taxon>
        <taxon>Metazoa</taxon>
        <taxon>Ecdysozoa</taxon>
        <taxon>Nematoda</taxon>
        <taxon>Chromadorea</taxon>
        <taxon>Rhabditida</taxon>
        <taxon>Tylenchina</taxon>
        <taxon>Panagrolaimomorpha</taxon>
        <taxon>Strongyloidoidea</taxon>
        <taxon>Strongyloididae</taxon>
        <taxon>Parastrongyloides</taxon>
    </lineage>
</organism>
<dbReference type="InterPro" id="IPR036770">
    <property type="entry name" value="Ankyrin_rpt-contain_sf"/>
</dbReference>
<dbReference type="InterPro" id="IPR002110">
    <property type="entry name" value="Ankyrin_rpt"/>
</dbReference>
<evidence type="ECO:0000313" key="6">
    <source>
        <dbReference type="Proteomes" id="UP000038045"/>
    </source>
</evidence>
<dbReference type="PROSITE" id="PS50088">
    <property type="entry name" value="ANK_REPEAT"/>
    <property type="match status" value="3"/>
</dbReference>
<evidence type="ECO:0000256" key="3">
    <source>
        <dbReference type="PROSITE-ProRule" id="PRU00023"/>
    </source>
</evidence>
<sequence>MNVNQKTFLALCEEGNDEEIAKILERKNKNGLVCFLRKIFNRKNVNGSDLSKIKNPKNEYSSLHYGVLSNNVKLVKLLLDTDPSLIHSTDVKGSYPISLAAYNGYYEIVEMLLEKDIKIVDYCNNAKDSPLHLSSRNGHVKVVSLLLNRHCNSKMKNARNETALDVACKYGHIQVCQILIVHCPEFVIQSKTDSHNAEAGNNETKNMYPLHICAQNGHDKCLNYLCESGFDVNHTLKEGTALHVAAIYGNINCIFVLLKHGIDIKILNERGLDVIGELDNHINHHGNGITQIMENKDVWYEAKKLLESYKKGVSVAMLELSQNMNNNKIWMNIPENANVKNEKIKKKEENEASNTKKQINNVDLQFQNELKEKLEKRQAKANDLQEIYKQLSNVNKSEDIIYNKKNEDISKHDRYKYKVTSEKPPISPTSSLKSNGSDTKNYNNNKCLKKPLIDEKNMDKQMMNDNDNKIVSRHIQTKEIKTSKTNHEQNGVSSSYDNVDQVVVEAQHILNCHVQATEDIKDERNWREISPTTSKFPKTKEEVYELVNEIKKNELLQGNTSLSPSTIVAQNVNGTFRYDNLGEVWKDVENEKNKGINIEIGKKNDNNNGIVDESCKALSPKTKSQTSKKVTFEESTIKDNKKKEDINDLIVSTSV</sequence>
<dbReference type="SUPFAM" id="SSF48403">
    <property type="entry name" value="Ankyrin repeat"/>
    <property type="match status" value="1"/>
</dbReference>
<evidence type="ECO:0000256" key="1">
    <source>
        <dbReference type="ARBA" id="ARBA00022737"/>
    </source>
</evidence>
<feature type="region of interest" description="Disordered" evidence="5">
    <location>
        <begin position="413"/>
        <end position="446"/>
    </location>
</feature>
<dbReference type="PANTHER" id="PTHR24174:SF16">
    <property type="entry name" value="CASKIN-2"/>
    <property type="match status" value="1"/>
</dbReference>
<feature type="repeat" description="ANK" evidence="3">
    <location>
        <begin position="237"/>
        <end position="269"/>
    </location>
</feature>
<dbReference type="InterPro" id="IPR033635">
    <property type="entry name" value="ANKS1/Caskin"/>
</dbReference>
<feature type="repeat" description="ANK" evidence="3">
    <location>
        <begin position="205"/>
        <end position="237"/>
    </location>
</feature>
<accession>A0A0N4YZZ7</accession>
<proteinExistence type="predicted"/>
<keyword evidence="1" id="KW-0677">Repeat</keyword>
<feature type="repeat" description="ANK" evidence="3">
    <location>
        <begin position="126"/>
        <end position="158"/>
    </location>
</feature>
<dbReference type="SMART" id="SM00248">
    <property type="entry name" value="ANK"/>
    <property type="match status" value="6"/>
</dbReference>
<evidence type="ECO:0000256" key="5">
    <source>
        <dbReference type="SAM" id="MobiDB-lite"/>
    </source>
</evidence>
<feature type="compositionally biased region" description="Polar residues" evidence="5">
    <location>
        <begin position="428"/>
        <end position="446"/>
    </location>
</feature>
<dbReference type="Proteomes" id="UP000038045">
    <property type="component" value="Unplaced"/>
</dbReference>
<protein>
    <submittedName>
        <fullName evidence="7">ANK_REP_REGION domain-containing protein</fullName>
    </submittedName>
</protein>
<dbReference type="WBParaSite" id="PTRK_0000002900.1">
    <property type="protein sequence ID" value="PTRK_0000002900.1"/>
    <property type="gene ID" value="PTRK_0000002900"/>
</dbReference>
<evidence type="ECO:0000256" key="4">
    <source>
        <dbReference type="SAM" id="Coils"/>
    </source>
</evidence>
<keyword evidence="4" id="KW-0175">Coiled coil</keyword>
<feature type="coiled-coil region" evidence="4">
    <location>
        <begin position="345"/>
        <end position="394"/>
    </location>
</feature>